<protein>
    <submittedName>
        <fullName evidence="2">Uncharacterized protein</fullName>
    </submittedName>
</protein>
<dbReference type="EMBL" id="BAAAQX010000023">
    <property type="protein sequence ID" value="GAA2211868.1"/>
    <property type="molecule type" value="Genomic_DNA"/>
</dbReference>
<dbReference type="Proteomes" id="UP001499843">
    <property type="component" value="Unassembled WGS sequence"/>
</dbReference>
<comment type="caution">
    <text evidence="2">The sequence shown here is derived from an EMBL/GenBank/DDBJ whole genome shotgun (WGS) entry which is preliminary data.</text>
</comment>
<proteinExistence type="predicted"/>
<keyword evidence="3" id="KW-1185">Reference proteome</keyword>
<feature type="transmembrane region" description="Helical" evidence="1">
    <location>
        <begin position="45"/>
        <end position="63"/>
    </location>
</feature>
<name>A0ABP5PMV5_9ACTN</name>
<keyword evidence="1" id="KW-1133">Transmembrane helix</keyword>
<reference evidence="3" key="1">
    <citation type="journal article" date="2019" name="Int. J. Syst. Evol. Microbiol.">
        <title>The Global Catalogue of Microorganisms (GCM) 10K type strain sequencing project: providing services to taxonomists for standard genome sequencing and annotation.</title>
        <authorList>
            <consortium name="The Broad Institute Genomics Platform"/>
            <consortium name="The Broad Institute Genome Sequencing Center for Infectious Disease"/>
            <person name="Wu L."/>
            <person name="Ma J."/>
        </authorList>
    </citation>
    <scope>NUCLEOTIDE SEQUENCE [LARGE SCALE GENOMIC DNA]</scope>
    <source>
        <strain evidence="3">JCM 16114</strain>
    </source>
</reference>
<evidence type="ECO:0000256" key="1">
    <source>
        <dbReference type="SAM" id="Phobius"/>
    </source>
</evidence>
<keyword evidence="1" id="KW-0812">Transmembrane</keyword>
<gene>
    <name evidence="2" type="ORF">GCM10009850_073290</name>
</gene>
<evidence type="ECO:0000313" key="2">
    <source>
        <dbReference type="EMBL" id="GAA2211868.1"/>
    </source>
</evidence>
<evidence type="ECO:0000313" key="3">
    <source>
        <dbReference type="Proteomes" id="UP001499843"/>
    </source>
</evidence>
<keyword evidence="1" id="KW-0472">Membrane</keyword>
<organism evidence="2 3">
    <name type="scientific">Nonomuraea monospora</name>
    <dbReference type="NCBI Taxonomy" id="568818"/>
    <lineage>
        <taxon>Bacteria</taxon>
        <taxon>Bacillati</taxon>
        <taxon>Actinomycetota</taxon>
        <taxon>Actinomycetes</taxon>
        <taxon>Streptosporangiales</taxon>
        <taxon>Streptosporangiaceae</taxon>
        <taxon>Nonomuraea</taxon>
    </lineage>
</organism>
<accession>A0ABP5PMV5</accession>
<sequence>MAVQAVFYAEPFGARVRYTGFAAQPGGTTGVAQPGGTTGVAQPGGVPWLVAVFLVGSFAAFHASRESKETDIWT</sequence>